<dbReference type="Proteomes" id="UP000050535">
    <property type="component" value="Unassembled WGS sequence"/>
</dbReference>
<keyword evidence="3" id="KW-1185">Reference proteome</keyword>
<keyword evidence="1" id="KW-1133">Transmembrane helix</keyword>
<keyword evidence="1" id="KW-0472">Membrane</keyword>
<comment type="caution">
    <text evidence="2">The sequence shown here is derived from an EMBL/GenBank/DDBJ whole genome shotgun (WGS) entry which is preliminary data.</text>
</comment>
<dbReference type="STRING" id="699431.SY89_02071"/>
<organism evidence="2 3">
    <name type="scientific">Halolamina pelagica</name>
    <dbReference type="NCBI Taxonomy" id="699431"/>
    <lineage>
        <taxon>Archaea</taxon>
        <taxon>Methanobacteriati</taxon>
        <taxon>Methanobacteriota</taxon>
        <taxon>Stenosarchaea group</taxon>
        <taxon>Halobacteria</taxon>
        <taxon>Halobacteriales</taxon>
        <taxon>Haloferacaceae</taxon>
    </lineage>
</organism>
<feature type="transmembrane region" description="Helical" evidence="1">
    <location>
        <begin position="204"/>
        <end position="226"/>
    </location>
</feature>
<dbReference type="GO" id="GO:0140359">
    <property type="term" value="F:ABC-type transporter activity"/>
    <property type="evidence" value="ECO:0007669"/>
    <property type="project" value="InterPro"/>
</dbReference>
<dbReference type="RefSeq" id="WP_054583982.1">
    <property type="nucleotide sequence ID" value="NZ_LGUC01000001.1"/>
</dbReference>
<feature type="transmembrane region" description="Helical" evidence="1">
    <location>
        <begin position="85"/>
        <end position="107"/>
    </location>
</feature>
<evidence type="ECO:0000313" key="3">
    <source>
        <dbReference type="Proteomes" id="UP000050535"/>
    </source>
</evidence>
<dbReference type="Pfam" id="PF12679">
    <property type="entry name" value="ABC2_membrane_2"/>
    <property type="match status" value="1"/>
</dbReference>
<dbReference type="GO" id="GO:0005886">
    <property type="term" value="C:plasma membrane"/>
    <property type="evidence" value="ECO:0007669"/>
    <property type="project" value="UniProtKB-SubCell"/>
</dbReference>
<feature type="transmembrane region" description="Helical" evidence="1">
    <location>
        <begin position="27"/>
        <end position="45"/>
    </location>
</feature>
<feature type="transmembrane region" description="Helical" evidence="1">
    <location>
        <begin position="128"/>
        <end position="154"/>
    </location>
</feature>
<accession>A0A0P7HCQ6</accession>
<name>A0A0P7HCQ6_9EURY</name>
<protein>
    <submittedName>
        <fullName evidence="2">ABC-type transport system involved in multi-copper enzyme maturation, permease component</fullName>
    </submittedName>
</protein>
<evidence type="ECO:0000256" key="1">
    <source>
        <dbReference type="SAM" id="Phobius"/>
    </source>
</evidence>
<feature type="transmembrane region" description="Helical" evidence="1">
    <location>
        <begin position="246"/>
        <end position="268"/>
    </location>
</feature>
<proteinExistence type="predicted"/>
<dbReference type="AlphaFoldDB" id="A0A0P7HCQ6"/>
<keyword evidence="1" id="KW-0812">Transmembrane</keyword>
<dbReference type="OrthoDB" id="204776at2157"/>
<dbReference type="EMBL" id="LGUC01000001">
    <property type="protein sequence ID" value="KPN31328.1"/>
    <property type="molecule type" value="Genomic_DNA"/>
</dbReference>
<dbReference type="PATRIC" id="fig|699431.3.peg.2123"/>
<gene>
    <name evidence="2" type="ORF">SY89_02071</name>
</gene>
<reference evidence="3" key="1">
    <citation type="submission" date="2013-11" db="EMBL/GenBank/DDBJ databases">
        <authorList>
            <person name="Hoang H.T."/>
            <person name="Killian M.L."/>
            <person name="Madson D.M."/>
            <person name="Arruda P.H.E."/>
            <person name="Sun D."/>
            <person name="Schwartz K.J."/>
            <person name="Yoon K."/>
        </authorList>
    </citation>
    <scope>NUCLEOTIDE SEQUENCE [LARGE SCALE GENOMIC DNA]</scope>
    <source>
        <strain evidence="3">CDK2</strain>
    </source>
</reference>
<sequence>MTGPADQRRSTTLAVARFEGRKRLRTTAVAAAVLSAYGILFVWVGPDLVGGEELQVLLDAMPPVLVELLGFESLASLAGLLAGEYYTFGWLVGLAGYVAYTAASAVAGDMETGRMDTLLAAPVSRSAVLLGSFLALLVPIVGINAITAPVLYLATVAVGEPLSFADLLALHALSVPYLLCWGAVGLLLGVVVGRSRTAGRVALALVFASWLTESLLDVSDYAWAGAVTPTRYLDTSAVLVDGQYDLVGAILLLAATVLLVALSSRAFARRDL</sequence>
<feature type="transmembrane region" description="Helical" evidence="1">
    <location>
        <begin position="174"/>
        <end position="192"/>
    </location>
</feature>
<evidence type="ECO:0000313" key="2">
    <source>
        <dbReference type="EMBL" id="KPN31328.1"/>
    </source>
</evidence>